<dbReference type="AlphaFoldDB" id="A0A8J3FWS5"/>
<keyword evidence="4" id="KW-1185">Reference proteome</keyword>
<dbReference type="Proteomes" id="UP000637578">
    <property type="component" value="Unassembled WGS sequence"/>
</dbReference>
<organism evidence="3 4">
    <name type="scientific">Longimycelium tulufanense</name>
    <dbReference type="NCBI Taxonomy" id="907463"/>
    <lineage>
        <taxon>Bacteria</taxon>
        <taxon>Bacillati</taxon>
        <taxon>Actinomycetota</taxon>
        <taxon>Actinomycetes</taxon>
        <taxon>Pseudonocardiales</taxon>
        <taxon>Pseudonocardiaceae</taxon>
        <taxon>Longimycelium</taxon>
    </lineage>
</organism>
<reference evidence="3" key="2">
    <citation type="submission" date="2020-09" db="EMBL/GenBank/DDBJ databases">
        <authorList>
            <person name="Sun Q."/>
            <person name="Zhou Y."/>
        </authorList>
    </citation>
    <scope>NUCLEOTIDE SEQUENCE</scope>
    <source>
        <strain evidence="3">CGMCC 4.5737</strain>
    </source>
</reference>
<name>A0A8J3FWS5_9PSEU</name>
<feature type="domain" description="DUF7341" evidence="2">
    <location>
        <begin position="4"/>
        <end position="135"/>
    </location>
</feature>
<accession>A0A8J3FWS5</accession>
<sequence length="213" mass="23383">MTDLGRLYDEIRVSIGRLIEPGESVIEHDDGSTATYLVPSLLNQLRQAVYNGRDPHGRRSSGVAAPLNLDAVDLLQTVRSGAWDMATRWDYRGIIRIEDQLAHVQVEACRCAEPDTVSWVASTTAGWVKSIGGFLDPPRPLELVAPCPACGVRTVYRPDSSGEAVRVAALSLSPDGCICLACKYRWPQTHFRHLATVLGIKFEWDLSHSEEGG</sequence>
<evidence type="ECO:0000259" key="2">
    <source>
        <dbReference type="Pfam" id="PF24030"/>
    </source>
</evidence>
<dbReference type="InterPro" id="IPR055764">
    <property type="entry name" value="DUF7340"/>
</dbReference>
<reference evidence="3" key="1">
    <citation type="journal article" date="2014" name="Int. J. Syst. Evol. Microbiol.">
        <title>Complete genome sequence of Corynebacterium casei LMG S-19264T (=DSM 44701T), isolated from a smear-ripened cheese.</title>
        <authorList>
            <consortium name="US DOE Joint Genome Institute (JGI-PGF)"/>
            <person name="Walter F."/>
            <person name="Albersmeier A."/>
            <person name="Kalinowski J."/>
            <person name="Ruckert C."/>
        </authorList>
    </citation>
    <scope>NUCLEOTIDE SEQUENCE</scope>
    <source>
        <strain evidence="3">CGMCC 4.5737</strain>
    </source>
</reference>
<dbReference type="Pfam" id="PF24029">
    <property type="entry name" value="DUF7340"/>
    <property type="match status" value="1"/>
</dbReference>
<dbReference type="Pfam" id="PF24030">
    <property type="entry name" value="DUF7341"/>
    <property type="match status" value="1"/>
</dbReference>
<protein>
    <submittedName>
        <fullName evidence="3">Uncharacterized protein</fullName>
    </submittedName>
</protein>
<evidence type="ECO:0000313" key="4">
    <source>
        <dbReference type="Proteomes" id="UP000637578"/>
    </source>
</evidence>
<dbReference type="EMBL" id="BMMK01000011">
    <property type="protein sequence ID" value="GGM55649.1"/>
    <property type="molecule type" value="Genomic_DNA"/>
</dbReference>
<dbReference type="InterPro" id="IPR055765">
    <property type="entry name" value="DUF7341"/>
</dbReference>
<comment type="caution">
    <text evidence="3">The sequence shown here is derived from an EMBL/GenBank/DDBJ whole genome shotgun (WGS) entry which is preliminary data.</text>
</comment>
<proteinExistence type="predicted"/>
<feature type="domain" description="DUF7340" evidence="1">
    <location>
        <begin position="141"/>
        <end position="199"/>
    </location>
</feature>
<evidence type="ECO:0000313" key="3">
    <source>
        <dbReference type="EMBL" id="GGM55649.1"/>
    </source>
</evidence>
<evidence type="ECO:0000259" key="1">
    <source>
        <dbReference type="Pfam" id="PF24029"/>
    </source>
</evidence>
<gene>
    <name evidence="3" type="ORF">GCM10012275_28480</name>
</gene>
<dbReference type="RefSeq" id="WP_189057788.1">
    <property type="nucleotide sequence ID" value="NZ_BMMK01000011.1"/>
</dbReference>